<dbReference type="EMBL" id="CAJOAY010019848">
    <property type="protein sequence ID" value="CAF4333874.1"/>
    <property type="molecule type" value="Genomic_DNA"/>
</dbReference>
<feature type="non-terminal residue" evidence="1">
    <location>
        <position position="1"/>
    </location>
</feature>
<feature type="non-terminal residue" evidence="1">
    <location>
        <position position="47"/>
    </location>
</feature>
<evidence type="ECO:0000313" key="2">
    <source>
        <dbReference type="Proteomes" id="UP000663881"/>
    </source>
</evidence>
<sequence length="47" mass="5642">NQLLEEELDRVRRSQYSENISIRRIETNNLDSSLNDSSKYIEELKSR</sequence>
<gene>
    <name evidence="1" type="ORF">OKA104_LOCUS47915</name>
</gene>
<protein>
    <submittedName>
        <fullName evidence="1">Uncharacterized protein</fullName>
    </submittedName>
</protein>
<comment type="caution">
    <text evidence="1">The sequence shown here is derived from an EMBL/GenBank/DDBJ whole genome shotgun (WGS) entry which is preliminary data.</text>
</comment>
<organism evidence="1 2">
    <name type="scientific">Adineta steineri</name>
    <dbReference type="NCBI Taxonomy" id="433720"/>
    <lineage>
        <taxon>Eukaryota</taxon>
        <taxon>Metazoa</taxon>
        <taxon>Spiralia</taxon>
        <taxon>Gnathifera</taxon>
        <taxon>Rotifera</taxon>
        <taxon>Eurotatoria</taxon>
        <taxon>Bdelloidea</taxon>
        <taxon>Adinetida</taxon>
        <taxon>Adinetidae</taxon>
        <taxon>Adineta</taxon>
    </lineage>
</organism>
<evidence type="ECO:0000313" key="1">
    <source>
        <dbReference type="EMBL" id="CAF4333874.1"/>
    </source>
</evidence>
<accession>A0A820K0T2</accession>
<proteinExistence type="predicted"/>
<reference evidence="1" key="1">
    <citation type="submission" date="2021-02" db="EMBL/GenBank/DDBJ databases">
        <authorList>
            <person name="Nowell W R."/>
        </authorList>
    </citation>
    <scope>NUCLEOTIDE SEQUENCE</scope>
</reference>
<dbReference type="Proteomes" id="UP000663881">
    <property type="component" value="Unassembled WGS sequence"/>
</dbReference>
<name>A0A820K0T2_9BILA</name>
<dbReference type="AlphaFoldDB" id="A0A820K0T2"/>